<dbReference type="STRING" id="1801737.A2818_01790"/>
<feature type="transmembrane region" description="Helical" evidence="9">
    <location>
        <begin position="239"/>
        <end position="257"/>
    </location>
</feature>
<dbReference type="PANTHER" id="PTHR11795:SF445">
    <property type="entry name" value="AMINO ACID ABC TRANSPORTER PERMEASE PROTEIN"/>
    <property type="match status" value="1"/>
</dbReference>
<gene>
    <name evidence="10" type="ORF">A2818_01790</name>
</gene>
<evidence type="ECO:0000256" key="5">
    <source>
        <dbReference type="ARBA" id="ARBA00022970"/>
    </source>
</evidence>
<evidence type="ECO:0000256" key="9">
    <source>
        <dbReference type="SAM" id="Phobius"/>
    </source>
</evidence>
<comment type="caution">
    <text evidence="10">The sequence shown here is derived from an EMBL/GenBank/DDBJ whole genome shotgun (WGS) entry which is preliminary data.</text>
</comment>
<feature type="transmembrane region" description="Helical" evidence="9">
    <location>
        <begin position="59"/>
        <end position="82"/>
    </location>
</feature>
<protein>
    <recommendedName>
        <fullName evidence="12">Branched-chain amino acid ABC transporter permease</fullName>
    </recommendedName>
</protein>
<dbReference type="InterPro" id="IPR001851">
    <property type="entry name" value="ABC_transp_permease"/>
</dbReference>
<dbReference type="CDD" id="cd06582">
    <property type="entry name" value="TM_PBP1_LivH_like"/>
    <property type="match status" value="1"/>
</dbReference>
<sequence>MILWQLILYTLSVGLFYSVLAMGFGFTLRSVKFFNFSYGGAFLVGGYMMFLFYREMNLHLLISLFFSLLSAGLYLLLSYQFIFKVLLARKAKNLVLLIASFGLLTATSAILGMIFGNQITYIPRHLSDIYTVELFGAVLNLAQVVAIIIVPIIIAIFVFIRKKTRFGIAMRAMEDDVEVAQLVGIPKDRTFLKIFFLSGMLAGLAGIAEGFDLGLIPSTGLLIMLPTIIATVVGGMQSFWGGILGAFILAIVQQFTVVFFGGSWVQAVPFVILVIMLFIRPEGILKK</sequence>
<evidence type="ECO:0000313" key="10">
    <source>
        <dbReference type="EMBL" id="OGI63255.1"/>
    </source>
</evidence>
<evidence type="ECO:0000256" key="4">
    <source>
        <dbReference type="ARBA" id="ARBA00022692"/>
    </source>
</evidence>
<dbReference type="Pfam" id="PF02653">
    <property type="entry name" value="BPD_transp_2"/>
    <property type="match status" value="1"/>
</dbReference>
<dbReference type="GO" id="GO:0022857">
    <property type="term" value="F:transmembrane transporter activity"/>
    <property type="evidence" value="ECO:0007669"/>
    <property type="project" value="InterPro"/>
</dbReference>
<dbReference type="GO" id="GO:0005886">
    <property type="term" value="C:plasma membrane"/>
    <property type="evidence" value="ECO:0007669"/>
    <property type="project" value="UniProtKB-SubCell"/>
</dbReference>
<feature type="transmembrane region" description="Helical" evidence="9">
    <location>
        <begin position="94"/>
        <end position="115"/>
    </location>
</feature>
<keyword evidence="6 9" id="KW-1133">Transmembrane helix</keyword>
<comment type="subcellular location">
    <subcellularLocation>
        <location evidence="1">Cell membrane</location>
        <topology evidence="1">Multi-pass membrane protein</topology>
    </subcellularLocation>
</comment>
<name>A0A1F6V0U3_9BACT</name>
<keyword evidence="2" id="KW-0813">Transport</keyword>
<feature type="transmembrane region" description="Helical" evidence="9">
    <location>
        <begin position="190"/>
        <end position="208"/>
    </location>
</feature>
<evidence type="ECO:0008006" key="12">
    <source>
        <dbReference type="Google" id="ProtNLM"/>
    </source>
</evidence>
<keyword evidence="7 9" id="KW-0472">Membrane</keyword>
<feature type="transmembrane region" description="Helical" evidence="9">
    <location>
        <begin position="6"/>
        <end position="26"/>
    </location>
</feature>
<dbReference type="GO" id="GO:0006865">
    <property type="term" value="P:amino acid transport"/>
    <property type="evidence" value="ECO:0007669"/>
    <property type="project" value="UniProtKB-KW"/>
</dbReference>
<dbReference type="PANTHER" id="PTHR11795">
    <property type="entry name" value="BRANCHED-CHAIN AMINO ACID TRANSPORT SYSTEM PERMEASE PROTEIN LIVH"/>
    <property type="match status" value="1"/>
</dbReference>
<feature type="transmembrane region" description="Helical" evidence="9">
    <location>
        <begin position="263"/>
        <end position="279"/>
    </location>
</feature>
<organism evidence="10 11">
    <name type="scientific">Candidatus Nomurabacteria bacterium RIFCSPHIGHO2_01_FULL_40_12</name>
    <dbReference type="NCBI Taxonomy" id="1801737"/>
    <lineage>
        <taxon>Bacteria</taxon>
        <taxon>Candidatus Nomuraibacteriota</taxon>
    </lineage>
</organism>
<keyword evidence="3" id="KW-1003">Cell membrane</keyword>
<evidence type="ECO:0000256" key="2">
    <source>
        <dbReference type="ARBA" id="ARBA00022448"/>
    </source>
</evidence>
<accession>A0A1F6V0U3</accession>
<reference evidence="10 11" key="1">
    <citation type="journal article" date="2016" name="Nat. Commun.">
        <title>Thousands of microbial genomes shed light on interconnected biogeochemical processes in an aquifer system.</title>
        <authorList>
            <person name="Anantharaman K."/>
            <person name="Brown C.T."/>
            <person name="Hug L.A."/>
            <person name="Sharon I."/>
            <person name="Castelle C.J."/>
            <person name="Probst A.J."/>
            <person name="Thomas B.C."/>
            <person name="Singh A."/>
            <person name="Wilkins M.J."/>
            <person name="Karaoz U."/>
            <person name="Brodie E.L."/>
            <person name="Williams K.H."/>
            <person name="Hubbard S.S."/>
            <person name="Banfield J.F."/>
        </authorList>
    </citation>
    <scope>NUCLEOTIDE SEQUENCE [LARGE SCALE GENOMIC DNA]</scope>
</reference>
<evidence type="ECO:0000256" key="8">
    <source>
        <dbReference type="ARBA" id="ARBA00037998"/>
    </source>
</evidence>
<comment type="similarity">
    <text evidence="8">Belongs to the binding-protein-dependent transport system permease family. LivHM subfamily.</text>
</comment>
<keyword evidence="5" id="KW-0029">Amino-acid transport</keyword>
<keyword evidence="4 9" id="KW-0812">Transmembrane</keyword>
<evidence type="ECO:0000256" key="6">
    <source>
        <dbReference type="ARBA" id="ARBA00022989"/>
    </source>
</evidence>
<evidence type="ECO:0000313" key="11">
    <source>
        <dbReference type="Proteomes" id="UP000177602"/>
    </source>
</evidence>
<evidence type="ECO:0000256" key="1">
    <source>
        <dbReference type="ARBA" id="ARBA00004651"/>
    </source>
</evidence>
<proteinExistence type="inferred from homology"/>
<evidence type="ECO:0000256" key="7">
    <source>
        <dbReference type="ARBA" id="ARBA00023136"/>
    </source>
</evidence>
<dbReference type="AlphaFoldDB" id="A0A1F6V0U3"/>
<evidence type="ECO:0000256" key="3">
    <source>
        <dbReference type="ARBA" id="ARBA00022475"/>
    </source>
</evidence>
<dbReference type="EMBL" id="MFTN01000009">
    <property type="protein sequence ID" value="OGI63255.1"/>
    <property type="molecule type" value="Genomic_DNA"/>
</dbReference>
<feature type="transmembrane region" description="Helical" evidence="9">
    <location>
        <begin position="33"/>
        <end position="53"/>
    </location>
</feature>
<dbReference type="InterPro" id="IPR052157">
    <property type="entry name" value="BCAA_transport_permease"/>
</dbReference>
<dbReference type="Proteomes" id="UP000177602">
    <property type="component" value="Unassembled WGS sequence"/>
</dbReference>
<feature type="transmembrane region" description="Helical" evidence="9">
    <location>
        <begin position="135"/>
        <end position="160"/>
    </location>
</feature>